<keyword evidence="5" id="KW-0411">Iron-sulfur</keyword>
<dbReference type="AlphaFoldDB" id="X1LLA7"/>
<feature type="non-terminal residue" evidence="7">
    <location>
        <position position="198"/>
    </location>
</feature>
<feature type="domain" description="B12-binding" evidence="6">
    <location>
        <begin position="29"/>
        <end position="126"/>
    </location>
</feature>
<evidence type="ECO:0000259" key="6">
    <source>
        <dbReference type="Pfam" id="PF02310"/>
    </source>
</evidence>
<evidence type="ECO:0000313" key="7">
    <source>
        <dbReference type="EMBL" id="GAI19868.1"/>
    </source>
</evidence>
<dbReference type="PANTHER" id="PTHR43409:SF3">
    <property type="entry name" value="HYPOTHETICAL METHYLTRANSFERASE"/>
    <property type="match status" value="1"/>
</dbReference>
<evidence type="ECO:0000256" key="4">
    <source>
        <dbReference type="ARBA" id="ARBA00023004"/>
    </source>
</evidence>
<accession>X1LLA7</accession>
<dbReference type="SUPFAM" id="SSF102114">
    <property type="entry name" value="Radical SAM enzymes"/>
    <property type="match status" value="1"/>
</dbReference>
<evidence type="ECO:0000256" key="5">
    <source>
        <dbReference type="ARBA" id="ARBA00023014"/>
    </source>
</evidence>
<keyword evidence="2" id="KW-0949">S-adenosyl-L-methionine</keyword>
<sequence length="198" mass="22503">MKILLVYPEYPDTFWSFKYALRFVSKKASFPPLGLLTVAAMLPDAWEKKLVDMNATTLTGKDLKWADYVFLSAMNVQKKAAREVIARCNKFGTKIVAGGPLFTTEYEEFNGVDHFVLGEAEITLPLFLEDLERGCAQHIYTTNEHPDISKTPAPSWPLLNMKKYSSMSIQYSRGCPYNCEFCDIIILDGHKPRTKDTD</sequence>
<dbReference type="GO" id="GO:0005829">
    <property type="term" value="C:cytosol"/>
    <property type="evidence" value="ECO:0007669"/>
    <property type="project" value="TreeGrafter"/>
</dbReference>
<evidence type="ECO:0000256" key="1">
    <source>
        <dbReference type="ARBA" id="ARBA00001966"/>
    </source>
</evidence>
<organism evidence="7">
    <name type="scientific">marine sediment metagenome</name>
    <dbReference type="NCBI Taxonomy" id="412755"/>
    <lineage>
        <taxon>unclassified sequences</taxon>
        <taxon>metagenomes</taxon>
        <taxon>ecological metagenomes</taxon>
    </lineage>
</organism>
<keyword evidence="3" id="KW-0479">Metal-binding</keyword>
<dbReference type="InterPro" id="IPR034466">
    <property type="entry name" value="Methyltransferase_Class_B"/>
</dbReference>
<comment type="cofactor">
    <cofactor evidence="1">
        <name>[4Fe-4S] cluster</name>
        <dbReference type="ChEBI" id="CHEBI:49883"/>
    </cofactor>
</comment>
<evidence type="ECO:0000256" key="3">
    <source>
        <dbReference type="ARBA" id="ARBA00022723"/>
    </source>
</evidence>
<name>X1LLA7_9ZZZZ</name>
<dbReference type="EMBL" id="BARV01019759">
    <property type="protein sequence ID" value="GAI19868.1"/>
    <property type="molecule type" value="Genomic_DNA"/>
</dbReference>
<dbReference type="InterPro" id="IPR007197">
    <property type="entry name" value="rSAM"/>
</dbReference>
<reference evidence="7" key="1">
    <citation type="journal article" date="2014" name="Front. Microbiol.">
        <title>High frequency of phylogenetically diverse reductive dehalogenase-homologous genes in deep subseafloor sedimentary metagenomes.</title>
        <authorList>
            <person name="Kawai M."/>
            <person name="Futagami T."/>
            <person name="Toyoda A."/>
            <person name="Takaki Y."/>
            <person name="Nishi S."/>
            <person name="Hori S."/>
            <person name="Arai W."/>
            <person name="Tsubouchi T."/>
            <person name="Morono Y."/>
            <person name="Uchiyama I."/>
            <person name="Ito T."/>
            <person name="Fujiyama A."/>
            <person name="Inagaki F."/>
            <person name="Takami H."/>
        </authorList>
    </citation>
    <scope>NUCLEOTIDE SEQUENCE</scope>
    <source>
        <strain evidence="7">Expedition CK06-06</strain>
    </source>
</reference>
<dbReference type="SFLD" id="SFLDG01123">
    <property type="entry name" value="methyltransferase_(Class_B)"/>
    <property type="match status" value="1"/>
</dbReference>
<dbReference type="Pfam" id="PF02310">
    <property type="entry name" value="B12-binding"/>
    <property type="match status" value="1"/>
</dbReference>
<comment type="caution">
    <text evidence="7">The sequence shown here is derived from an EMBL/GenBank/DDBJ whole genome shotgun (WGS) entry which is preliminary data.</text>
</comment>
<proteinExistence type="predicted"/>
<gene>
    <name evidence="7" type="ORF">S06H3_33139</name>
</gene>
<dbReference type="PANTHER" id="PTHR43409">
    <property type="entry name" value="ANAEROBIC MAGNESIUM-PROTOPORPHYRIN IX MONOMETHYL ESTER CYCLASE-RELATED"/>
    <property type="match status" value="1"/>
</dbReference>
<dbReference type="GO" id="GO:0046872">
    <property type="term" value="F:metal ion binding"/>
    <property type="evidence" value="ECO:0007669"/>
    <property type="project" value="UniProtKB-KW"/>
</dbReference>
<dbReference type="GO" id="GO:0051539">
    <property type="term" value="F:4 iron, 4 sulfur cluster binding"/>
    <property type="evidence" value="ECO:0007669"/>
    <property type="project" value="UniProtKB-KW"/>
</dbReference>
<dbReference type="InterPro" id="IPR006158">
    <property type="entry name" value="Cobalamin-bd"/>
</dbReference>
<dbReference type="GO" id="GO:0031419">
    <property type="term" value="F:cobalamin binding"/>
    <property type="evidence" value="ECO:0007669"/>
    <property type="project" value="InterPro"/>
</dbReference>
<dbReference type="GO" id="GO:0003824">
    <property type="term" value="F:catalytic activity"/>
    <property type="evidence" value="ECO:0007669"/>
    <property type="project" value="InterPro"/>
</dbReference>
<dbReference type="InterPro" id="IPR058240">
    <property type="entry name" value="rSAM_sf"/>
</dbReference>
<protein>
    <recommendedName>
        <fullName evidence="6">B12-binding domain-containing protein</fullName>
    </recommendedName>
</protein>
<evidence type="ECO:0000256" key="2">
    <source>
        <dbReference type="ARBA" id="ARBA00022691"/>
    </source>
</evidence>
<dbReference type="SFLD" id="SFLDS00029">
    <property type="entry name" value="Radical_SAM"/>
    <property type="match status" value="1"/>
</dbReference>
<dbReference type="Gene3D" id="3.40.50.280">
    <property type="entry name" value="Cobalamin-binding domain"/>
    <property type="match status" value="1"/>
</dbReference>
<keyword evidence="4" id="KW-0408">Iron</keyword>
<dbReference type="SFLD" id="SFLDG01082">
    <property type="entry name" value="B12-binding_domain_containing"/>
    <property type="match status" value="1"/>
</dbReference>
<dbReference type="InterPro" id="IPR051198">
    <property type="entry name" value="BchE-like"/>
</dbReference>